<dbReference type="EMBL" id="CP042582">
    <property type="protein sequence ID" value="QEX22453.1"/>
    <property type="molecule type" value="Genomic_DNA"/>
</dbReference>
<evidence type="ECO:0000256" key="4">
    <source>
        <dbReference type="ARBA" id="ARBA00022723"/>
    </source>
</evidence>
<evidence type="ECO:0000256" key="3">
    <source>
        <dbReference type="ARBA" id="ARBA00017959"/>
    </source>
</evidence>
<keyword evidence="9" id="KW-1185">Reference proteome</keyword>
<dbReference type="PROSITE" id="PS50860">
    <property type="entry name" value="AA_TRNA_LIGASE_II_ALA"/>
    <property type="match status" value="1"/>
</dbReference>
<evidence type="ECO:0000256" key="6">
    <source>
        <dbReference type="ARBA" id="ARBA00032577"/>
    </source>
</evidence>
<dbReference type="InterPro" id="IPR018163">
    <property type="entry name" value="Thr/Ala-tRNA-synth_IIc_edit"/>
</dbReference>
<proteinExistence type="predicted"/>
<evidence type="ECO:0000313" key="8">
    <source>
        <dbReference type="EMBL" id="QEX22453.1"/>
    </source>
</evidence>
<dbReference type="PANTHER" id="PTHR43462:SF1">
    <property type="entry name" value="ALANYL-TRNA EDITING PROTEIN AARSD1"/>
    <property type="match status" value="1"/>
</dbReference>
<dbReference type="SMART" id="SM00863">
    <property type="entry name" value="tRNA_SAD"/>
    <property type="match status" value="1"/>
</dbReference>
<feature type="domain" description="Alanyl-transfer RNA synthetases family profile" evidence="7">
    <location>
        <begin position="1"/>
        <end position="238"/>
    </location>
</feature>
<dbReference type="AlphaFoldDB" id="A0A5J6N006"/>
<dbReference type="GO" id="GO:0004813">
    <property type="term" value="F:alanine-tRNA ligase activity"/>
    <property type="evidence" value="ECO:0007669"/>
    <property type="project" value="InterPro"/>
</dbReference>
<dbReference type="InterPro" id="IPR051335">
    <property type="entry name" value="Alanyl-tRNA_Editing_Enzymes"/>
</dbReference>
<dbReference type="GO" id="GO:0002161">
    <property type="term" value="F:aminoacyl-tRNA deacylase activity"/>
    <property type="evidence" value="ECO:0007669"/>
    <property type="project" value="UniProtKB-ARBA"/>
</dbReference>
<dbReference type="SUPFAM" id="SSF55186">
    <property type="entry name" value="ThrRS/AlaRS common domain"/>
    <property type="match status" value="1"/>
</dbReference>
<dbReference type="Gene3D" id="2.40.30.130">
    <property type="match status" value="1"/>
</dbReference>
<dbReference type="OrthoDB" id="9812949at2"/>
<comment type="subcellular location">
    <subcellularLocation>
        <location evidence="2">Cytoplasm</location>
    </subcellularLocation>
</comment>
<sequence>MTQLLFRDDAYTQRCTAKVLAADANGIVLDRTVFYPMGGGQPGDTGRLRLADGREIAILDTVKGAAPDEVLHKPAPDSPLPAVGSEVEAVIDWERRHRLMRMHTTLHLLCAVVIGDVTGGQVGDGKGRLDFNLPEAPDRATIEAALNKLIAEDHPVRPRWITDEELAARPELVRTMSVKPPSGQGRVRLLEIESVDLQPCGGTHVARTGEIGPISVGKIENKGKQNRRINLAFAGGAA</sequence>
<dbReference type="Proteomes" id="UP000325797">
    <property type="component" value="Chromosome"/>
</dbReference>
<evidence type="ECO:0000313" key="9">
    <source>
        <dbReference type="Proteomes" id="UP000325797"/>
    </source>
</evidence>
<dbReference type="KEGG" id="hadh:FRZ61_23840"/>
<dbReference type="InterPro" id="IPR018165">
    <property type="entry name" value="Ala-tRNA-synth_IIc_core"/>
</dbReference>
<dbReference type="PANTHER" id="PTHR43462">
    <property type="entry name" value="ALANYL-TRNA EDITING PROTEIN"/>
    <property type="match status" value="1"/>
</dbReference>
<dbReference type="GO" id="GO:0003676">
    <property type="term" value="F:nucleic acid binding"/>
    <property type="evidence" value="ECO:0007669"/>
    <property type="project" value="InterPro"/>
</dbReference>
<dbReference type="GO" id="GO:0006419">
    <property type="term" value="P:alanyl-tRNA aminoacylation"/>
    <property type="evidence" value="ECO:0007669"/>
    <property type="project" value="InterPro"/>
</dbReference>
<dbReference type="Pfam" id="PF01411">
    <property type="entry name" value="tRNA-synt_2c"/>
    <property type="match status" value="1"/>
</dbReference>
<accession>A0A5J6N006</accession>
<dbReference type="InterPro" id="IPR009000">
    <property type="entry name" value="Transl_B-barrel_sf"/>
</dbReference>
<evidence type="ECO:0000256" key="2">
    <source>
        <dbReference type="ARBA" id="ARBA00004496"/>
    </source>
</evidence>
<evidence type="ECO:0000256" key="1">
    <source>
        <dbReference type="ARBA" id="ARBA00001947"/>
    </source>
</evidence>
<dbReference type="SUPFAM" id="SSF50447">
    <property type="entry name" value="Translation proteins"/>
    <property type="match status" value="1"/>
</dbReference>
<dbReference type="GO" id="GO:0005737">
    <property type="term" value="C:cytoplasm"/>
    <property type="evidence" value="ECO:0007669"/>
    <property type="project" value="UniProtKB-SubCell"/>
</dbReference>
<organism evidence="8 9">
    <name type="scientific">Hypericibacter adhaerens</name>
    <dbReference type="NCBI Taxonomy" id="2602016"/>
    <lineage>
        <taxon>Bacteria</taxon>
        <taxon>Pseudomonadati</taxon>
        <taxon>Pseudomonadota</taxon>
        <taxon>Alphaproteobacteria</taxon>
        <taxon>Rhodospirillales</taxon>
        <taxon>Dongiaceae</taxon>
        <taxon>Hypericibacter</taxon>
    </lineage>
</organism>
<evidence type="ECO:0000256" key="5">
    <source>
        <dbReference type="ARBA" id="ARBA00022833"/>
    </source>
</evidence>
<protein>
    <recommendedName>
        <fullName evidence="3">Alanine--tRNA ligase</fullName>
    </recommendedName>
    <alternativeName>
        <fullName evidence="6">Alanyl-tRNA synthetase</fullName>
    </alternativeName>
</protein>
<evidence type="ECO:0000259" key="7">
    <source>
        <dbReference type="PROSITE" id="PS50860"/>
    </source>
</evidence>
<dbReference type="GO" id="GO:0005524">
    <property type="term" value="F:ATP binding"/>
    <property type="evidence" value="ECO:0007669"/>
    <property type="project" value="InterPro"/>
</dbReference>
<keyword evidence="4" id="KW-0479">Metal-binding</keyword>
<comment type="cofactor">
    <cofactor evidence="1">
        <name>Zn(2+)</name>
        <dbReference type="ChEBI" id="CHEBI:29105"/>
    </cofactor>
</comment>
<dbReference type="Pfam" id="PF07973">
    <property type="entry name" value="tRNA_SAD"/>
    <property type="match status" value="1"/>
</dbReference>
<dbReference type="GO" id="GO:0046872">
    <property type="term" value="F:metal ion binding"/>
    <property type="evidence" value="ECO:0007669"/>
    <property type="project" value="UniProtKB-KW"/>
</dbReference>
<dbReference type="RefSeq" id="WP_151117892.1">
    <property type="nucleotide sequence ID" value="NZ_CP042582.1"/>
</dbReference>
<reference evidence="8 9" key="1">
    <citation type="submission" date="2019-08" db="EMBL/GenBank/DDBJ databases">
        <title>Hyperibacter terrae gen. nov., sp. nov. and Hyperibacter viscosus sp. nov., two new members in the family Rhodospirillaceae isolated from the rhizosphere of Hypericum perforatum.</title>
        <authorList>
            <person name="Noviana Z."/>
        </authorList>
    </citation>
    <scope>NUCLEOTIDE SEQUENCE [LARGE SCALE GENOMIC DNA]</scope>
    <source>
        <strain evidence="8 9">R5959</strain>
    </source>
</reference>
<dbReference type="InterPro" id="IPR018164">
    <property type="entry name" value="Ala-tRNA-synth_IIc_N"/>
</dbReference>
<keyword evidence="5" id="KW-0862">Zinc</keyword>
<dbReference type="Gene3D" id="3.30.980.10">
    <property type="entry name" value="Threonyl-trna Synthetase, Chain A, domain 2"/>
    <property type="match status" value="1"/>
</dbReference>
<keyword evidence="8" id="KW-0378">Hydrolase</keyword>
<dbReference type="InterPro" id="IPR012947">
    <property type="entry name" value="tRNA_SAD"/>
</dbReference>
<gene>
    <name evidence="8" type="ORF">FRZ61_23840</name>
</gene>
<name>A0A5J6N006_9PROT</name>